<evidence type="ECO:0000313" key="5">
    <source>
        <dbReference type="Proteomes" id="UP001152795"/>
    </source>
</evidence>
<dbReference type="AlphaFoldDB" id="A0A6S7K690"/>
<gene>
    <name evidence="4" type="ORF">PACLA_8A057388</name>
</gene>
<dbReference type="PANTHER" id="PTHR42776:SF4">
    <property type="entry name" value="ACYLAMINO-ACID-RELEASING ENZYME"/>
    <property type="match status" value="1"/>
</dbReference>
<feature type="non-terminal residue" evidence="4">
    <location>
        <position position="139"/>
    </location>
</feature>
<evidence type="ECO:0000259" key="3">
    <source>
        <dbReference type="Pfam" id="PF19283"/>
    </source>
</evidence>
<keyword evidence="5" id="KW-1185">Reference proteome</keyword>
<organism evidence="4 5">
    <name type="scientific">Paramuricea clavata</name>
    <name type="common">Red gorgonian</name>
    <name type="synonym">Violescent sea-whip</name>
    <dbReference type="NCBI Taxonomy" id="317549"/>
    <lineage>
        <taxon>Eukaryota</taxon>
        <taxon>Metazoa</taxon>
        <taxon>Cnidaria</taxon>
        <taxon>Anthozoa</taxon>
        <taxon>Octocorallia</taxon>
        <taxon>Malacalcyonacea</taxon>
        <taxon>Plexauridae</taxon>
        <taxon>Paramuricea</taxon>
    </lineage>
</organism>
<evidence type="ECO:0000256" key="1">
    <source>
        <dbReference type="ARBA" id="ARBA00010040"/>
    </source>
</evidence>
<feature type="domain" description="Acylamino-acid-releasing enzyme N-terminal" evidence="3">
    <location>
        <begin position="3"/>
        <end position="88"/>
    </location>
</feature>
<comment type="caution">
    <text evidence="4">The sequence shown here is derived from an EMBL/GenBank/DDBJ whole genome shotgun (WGS) entry which is preliminary data.</text>
</comment>
<proteinExistence type="inferred from homology"/>
<accession>A0A6S7K690</accession>
<dbReference type="EMBL" id="CACRXK020012667">
    <property type="protein sequence ID" value="CAB4023763.1"/>
    <property type="molecule type" value="Genomic_DNA"/>
</dbReference>
<sequence length="139" mass="15373">MAKRIWSEDGSMIVLDTAWRSTKDIIIIDSNTGNVHRVTSGNGCWTLLDVHKDCVLASHASPACPPKLMLAKLSSKVSGELNWLTVAESGISLEREIDWSVVVFTPENAEKGTWQDYEGILMKPKIDSGHKCPLIVFPH</sequence>
<protein>
    <submittedName>
        <fullName evidence="4">Acylamino-acid-releasing enzyme isoform X1</fullName>
    </submittedName>
</protein>
<comment type="similarity">
    <text evidence="1">Belongs to the peptidase S9C family.</text>
</comment>
<reference evidence="4" key="1">
    <citation type="submission" date="2020-04" db="EMBL/GenBank/DDBJ databases">
        <authorList>
            <person name="Alioto T."/>
            <person name="Alioto T."/>
            <person name="Gomez Garrido J."/>
        </authorList>
    </citation>
    <scope>NUCLEOTIDE SEQUENCE</scope>
    <source>
        <strain evidence="4">A484AB</strain>
    </source>
</reference>
<dbReference type="Proteomes" id="UP001152795">
    <property type="component" value="Unassembled WGS sequence"/>
</dbReference>
<dbReference type="OrthoDB" id="416344at2759"/>
<keyword evidence="2" id="KW-0378">Hydrolase</keyword>
<evidence type="ECO:0000313" key="4">
    <source>
        <dbReference type="EMBL" id="CAB4023763.1"/>
    </source>
</evidence>
<dbReference type="PANTHER" id="PTHR42776">
    <property type="entry name" value="SERINE PEPTIDASE S9 FAMILY MEMBER"/>
    <property type="match status" value="1"/>
</dbReference>
<evidence type="ECO:0000256" key="2">
    <source>
        <dbReference type="ARBA" id="ARBA00022801"/>
    </source>
</evidence>
<dbReference type="GO" id="GO:0004252">
    <property type="term" value="F:serine-type endopeptidase activity"/>
    <property type="evidence" value="ECO:0007669"/>
    <property type="project" value="TreeGrafter"/>
</dbReference>
<dbReference type="InterPro" id="IPR045550">
    <property type="entry name" value="AARE_N"/>
</dbReference>
<dbReference type="Pfam" id="PF19283">
    <property type="entry name" value="APEH_N"/>
    <property type="match status" value="1"/>
</dbReference>
<name>A0A6S7K690_PARCT</name>